<organism evidence="1 2">
    <name type="scientific">Nocardiopsis alborubida</name>
    <dbReference type="NCBI Taxonomy" id="146802"/>
    <lineage>
        <taxon>Bacteria</taxon>
        <taxon>Bacillati</taxon>
        <taxon>Actinomycetota</taxon>
        <taxon>Actinomycetes</taxon>
        <taxon>Streptosporangiales</taxon>
        <taxon>Nocardiopsidaceae</taxon>
        <taxon>Nocardiopsis</taxon>
    </lineage>
</organism>
<name>A0A7X6MJD3_9ACTN</name>
<evidence type="ECO:0000313" key="1">
    <source>
        <dbReference type="EMBL" id="NKZ00546.1"/>
    </source>
</evidence>
<dbReference type="RefSeq" id="WP_168444120.1">
    <property type="nucleotide sequence ID" value="NZ_JAAXPG010000024.1"/>
</dbReference>
<gene>
    <name evidence="1" type="ORF">HGB44_23170</name>
</gene>
<protein>
    <submittedName>
        <fullName evidence="1">Uncharacterized protein</fullName>
    </submittedName>
</protein>
<dbReference type="Proteomes" id="UP000553209">
    <property type="component" value="Unassembled WGS sequence"/>
</dbReference>
<accession>A0A7X6MJD3</accession>
<dbReference type="EMBL" id="JAAXPG010000024">
    <property type="protein sequence ID" value="NKZ00546.1"/>
    <property type="molecule type" value="Genomic_DNA"/>
</dbReference>
<sequence length="57" mass="6133">MGNIALTDVTVDGTAERGRVAERIRPEAAVLVGRRIRSPRSDAVDFLWAVTVPRTGG</sequence>
<keyword evidence="2" id="KW-1185">Reference proteome</keyword>
<dbReference type="AlphaFoldDB" id="A0A7X6MJD3"/>
<comment type="caution">
    <text evidence="1">The sequence shown here is derived from an EMBL/GenBank/DDBJ whole genome shotgun (WGS) entry which is preliminary data.</text>
</comment>
<evidence type="ECO:0000313" key="2">
    <source>
        <dbReference type="Proteomes" id="UP000553209"/>
    </source>
</evidence>
<proteinExistence type="predicted"/>
<reference evidence="1 2" key="1">
    <citation type="submission" date="2020-04" db="EMBL/GenBank/DDBJ databases">
        <title>MicrobeNet Type strains.</title>
        <authorList>
            <person name="Nicholson A.C."/>
        </authorList>
    </citation>
    <scope>NUCLEOTIDE SEQUENCE [LARGE SCALE GENOMIC DNA]</scope>
    <source>
        <strain evidence="1 2">ATCC 23612</strain>
    </source>
</reference>